<dbReference type="PANTHER" id="PTHR30582:SF24">
    <property type="entry name" value="L,D-TRANSPEPTIDASE ERFK_SRFK-RELATED"/>
    <property type="match status" value="1"/>
</dbReference>
<evidence type="ECO:0000256" key="8">
    <source>
        <dbReference type="ARBA" id="ARBA00023316"/>
    </source>
</evidence>
<dbReference type="GO" id="GO:0008360">
    <property type="term" value="P:regulation of cell shape"/>
    <property type="evidence" value="ECO:0007669"/>
    <property type="project" value="UniProtKB-UniRule"/>
</dbReference>
<dbReference type="AlphaFoldDB" id="A0A1T5DZ19"/>
<keyword evidence="4" id="KW-0808">Transferase</keyword>
<reference evidence="11 12" key="1">
    <citation type="submission" date="2017-02" db="EMBL/GenBank/DDBJ databases">
        <authorList>
            <person name="Peterson S.W."/>
        </authorList>
    </citation>
    <scope>NUCLEOTIDE SEQUENCE [LARGE SCALE GENOMIC DNA]</scope>
    <source>
        <strain evidence="11 12">DSM 9653</strain>
    </source>
</reference>
<keyword evidence="7 9" id="KW-0573">Peptidoglycan synthesis</keyword>
<keyword evidence="6 9" id="KW-0133">Cell shape</keyword>
<evidence type="ECO:0000256" key="2">
    <source>
        <dbReference type="ARBA" id="ARBA00005992"/>
    </source>
</evidence>
<dbReference type="FunFam" id="2.40.440.10:FF:000002">
    <property type="entry name" value="L,D-transpeptidase ErfK/SrfK"/>
    <property type="match status" value="1"/>
</dbReference>
<dbReference type="InterPro" id="IPR038063">
    <property type="entry name" value="Transpep_catalytic_dom"/>
</dbReference>
<comment type="similarity">
    <text evidence="2">Belongs to the YkuD family.</text>
</comment>
<dbReference type="PROSITE" id="PS51257">
    <property type="entry name" value="PROKAR_LIPOPROTEIN"/>
    <property type="match status" value="1"/>
</dbReference>
<keyword evidence="8 9" id="KW-0961">Cell wall biogenesis/degradation</keyword>
<evidence type="ECO:0000313" key="11">
    <source>
        <dbReference type="EMBL" id="SKB76819.1"/>
    </source>
</evidence>
<dbReference type="GO" id="GO:0071555">
    <property type="term" value="P:cell wall organization"/>
    <property type="evidence" value="ECO:0007669"/>
    <property type="project" value="UniProtKB-UniRule"/>
</dbReference>
<evidence type="ECO:0000256" key="5">
    <source>
        <dbReference type="ARBA" id="ARBA00022801"/>
    </source>
</evidence>
<organism evidence="11 12">
    <name type="scientific">Bosea thiooxidans</name>
    <dbReference type="NCBI Taxonomy" id="53254"/>
    <lineage>
        <taxon>Bacteria</taxon>
        <taxon>Pseudomonadati</taxon>
        <taxon>Pseudomonadota</taxon>
        <taxon>Alphaproteobacteria</taxon>
        <taxon>Hyphomicrobiales</taxon>
        <taxon>Boseaceae</taxon>
        <taxon>Bosea</taxon>
    </lineage>
</organism>
<dbReference type="Pfam" id="PF03734">
    <property type="entry name" value="YkuD"/>
    <property type="match status" value="1"/>
</dbReference>
<accession>A0A1T5DZ19</accession>
<keyword evidence="3" id="KW-0328">Glycosyltransferase</keyword>
<feature type="active site" description="Nucleophile" evidence="9">
    <location>
        <position position="207"/>
    </location>
</feature>
<evidence type="ECO:0000256" key="1">
    <source>
        <dbReference type="ARBA" id="ARBA00004752"/>
    </source>
</evidence>
<evidence type="ECO:0000256" key="6">
    <source>
        <dbReference type="ARBA" id="ARBA00022960"/>
    </source>
</evidence>
<evidence type="ECO:0000256" key="7">
    <source>
        <dbReference type="ARBA" id="ARBA00022984"/>
    </source>
</evidence>
<dbReference type="Proteomes" id="UP000190130">
    <property type="component" value="Unassembled WGS sequence"/>
</dbReference>
<dbReference type="GO" id="GO:0071972">
    <property type="term" value="F:peptidoglycan L,D-transpeptidase activity"/>
    <property type="evidence" value="ECO:0007669"/>
    <property type="project" value="TreeGrafter"/>
</dbReference>
<dbReference type="Gene3D" id="2.40.440.10">
    <property type="entry name" value="L,D-transpeptidase catalytic domain-like"/>
    <property type="match status" value="1"/>
</dbReference>
<dbReference type="GO" id="GO:0018104">
    <property type="term" value="P:peptidoglycan-protein cross-linking"/>
    <property type="evidence" value="ECO:0007669"/>
    <property type="project" value="TreeGrafter"/>
</dbReference>
<name>A0A1T5DZ19_9HYPH</name>
<keyword evidence="11" id="KW-0449">Lipoprotein</keyword>
<protein>
    <submittedName>
        <fullName evidence="11">Lipoprotein-anchoring transpeptidase ErfK/SrfK</fullName>
    </submittedName>
</protein>
<dbReference type="PROSITE" id="PS52029">
    <property type="entry name" value="LD_TPASE"/>
    <property type="match status" value="1"/>
</dbReference>
<evidence type="ECO:0000259" key="10">
    <source>
        <dbReference type="PROSITE" id="PS52029"/>
    </source>
</evidence>
<sequence>MTGRDDEPAPLAAPPRPTRRAAGLMLALLAAGCTTVARPPVPTAKPPSPFSALDRQRYGEVTGEPFRVPAVSLEDLRPRNLRQLVDNPTREQPGTIVVDPENRFLYLVQEGGKALRYGVGVGREGLAWSGTANVATKRVWPRWTPTQDMIRREPRKYTKWAGGMAGGADNPLGARALYLFKDGKDTLYRIHGTNEPETIGEAVSSGCIRMMNQDVIDLYRRVSAGAKVVVLPVGAGRRQAASRPAAAPPSEPAW</sequence>
<feature type="active site" description="Proton donor/acceptor" evidence="9">
    <location>
        <position position="191"/>
    </location>
</feature>
<keyword evidence="5" id="KW-0378">Hydrolase</keyword>
<evidence type="ECO:0000313" key="12">
    <source>
        <dbReference type="Proteomes" id="UP000190130"/>
    </source>
</evidence>
<dbReference type="GO" id="GO:0016757">
    <property type="term" value="F:glycosyltransferase activity"/>
    <property type="evidence" value="ECO:0007669"/>
    <property type="project" value="UniProtKB-KW"/>
</dbReference>
<evidence type="ECO:0000256" key="3">
    <source>
        <dbReference type="ARBA" id="ARBA00022676"/>
    </source>
</evidence>
<dbReference type="SUPFAM" id="SSF141523">
    <property type="entry name" value="L,D-transpeptidase catalytic domain-like"/>
    <property type="match status" value="1"/>
</dbReference>
<evidence type="ECO:0000256" key="4">
    <source>
        <dbReference type="ARBA" id="ARBA00022679"/>
    </source>
</evidence>
<proteinExistence type="inferred from homology"/>
<feature type="domain" description="L,D-TPase catalytic" evidence="10">
    <location>
        <begin position="94"/>
        <end position="231"/>
    </location>
</feature>
<dbReference type="EMBL" id="FUYX01000005">
    <property type="protein sequence ID" value="SKB76819.1"/>
    <property type="molecule type" value="Genomic_DNA"/>
</dbReference>
<dbReference type="CDD" id="cd16913">
    <property type="entry name" value="YkuD_like"/>
    <property type="match status" value="1"/>
</dbReference>
<dbReference type="InterPro" id="IPR050979">
    <property type="entry name" value="LD-transpeptidase"/>
</dbReference>
<dbReference type="InterPro" id="IPR005490">
    <property type="entry name" value="LD_TPept_cat_dom"/>
</dbReference>
<dbReference type="PANTHER" id="PTHR30582">
    <property type="entry name" value="L,D-TRANSPEPTIDASE"/>
    <property type="match status" value="1"/>
</dbReference>
<comment type="pathway">
    <text evidence="1 9">Cell wall biogenesis; peptidoglycan biosynthesis.</text>
</comment>
<gene>
    <name evidence="11" type="ORF">SAMN05660750_02212</name>
</gene>
<evidence type="ECO:0000256" key="9">
    <source>
        <dbReference type="PROSITE-ProRule" id="PRU01373"/>
    </source>
</evidence>
<dbReference type="GO" id="GO:0005576">
    <property type="term" value="C:extracellular region"/>
    <property type="evidence" value="ECO:0007669"/>
    <property type="project" value="TreeGrafter"/>
</dbReference>
<dbReference type="UniPathway" id="UPA00219"/>